<name>A0ABV6B342_9DEIO</name>
<keyword evidence="5" id="KW-0049">Antioxidant</keyword>
<dbReference type="EC" id="1.11.1.24" evidence="3"/>
<dbReference type="InterPro" id="IPR024706">
    <property type="entry name" value="Peroxiredoxin_AhpC-typ"/>
</dbReference>
<evidence type="ECO:0000256" key="7">
    <source>
        <dbReference type="ARBA" id="ARBA00023157"/>
    </source>
</evidence>
<evidence type="ECO:0000256" key="10">
    <source>
        <dbReference type="ARBA" id="ARBA00038489"/>
    </source>
</evidence>
<organism evidence="13 14">
    <name type="scientific">Deinococcus oregonensis</name>
    <dbReference type="NCBI Taxonomy" id="1805970"/>
    <lineage>
        <taxon>Bacteria</taxon>
        <taxon>Thermotogati</taxon>
        <taxon>Deinococcota</taxon>
        <taxon>Deinococci</taxon>
        <taxon>Deinococcales</taxon>
        <taxon>Deinococcaceae</taxon>
        <taxon>Deinococcus</taxon>
    </lineage>
</organism>
<sequence>MSLTTGDLVSDFTAQTDQDRPYRFSQNSGGWRVIFFFPRANTTHCQMQARRYQALSSEFEAHGVSLLGVSSDTRQQQLMFRDICKVSFPLISDTDHTVSRKLGVLDDLMPGEDVQMARRETFLIDPPGRIAQHWQGVDPATDAEIVLEQVKRTVA</sequence>
<comment type="function">
    <text evidence="1">Thiol-specific peroxidase that catalyzes the reduction of hydrogen peroxide and organic hydroperoxides to water and alcohols, respectively. Plays a role in cell protection against oxidative stress by detoxifying peroxides and as sensor of hydrogen peroxide-mediated signaling events.</text>
</comment>
<evidence type="ECO:0000256" key="9">
    <source>
        <dbReference type="ARBA" id="ARBA00032824"/>
    </source>
</evidence>
<dbReference type="PROSITE" id="PS51352">
    <property type="entry name" value="THIOREDOXIN_2"/>
    <property type="match status" value="1"/>
</dbReference>
<reference evidence="13 14" key="1">
    <citation type="submission" date="2024-09" db="EMBL/GenBank/DDBJ databases">
        <authorList>
            <person name="Sun Q."/>
            <person name="Mori K."/>
        </authorList>
    </citation>
    <scope>NUCLEOTIDE SEQUENCE [LARGE SCALE GENOMIC DNA]</scope>
    <source>
        <strain evidence="13 14">JCM 13503</strain>
    </source>
</reference>
<feature type="domain" description="Thioredoxin" evidence="12">
    <location>
        <begin position="3"/>
        <end position="155"/>
    </location>
</feature>
<accession>A0ABV6B342</accession>
<evidence type="ECO:0000256" key="4">
    <source>
        <dbReference type="ARBA" id="ARBA00022559"/>
    </source>
</evidence>
<dbReference type="SUPFAM" id="SSF52833">
    <property type="entry name" value="Thioredoxin-like"/>
    <property type="match status" value="1"/>
</dbReference>
<dbReference type="PANTHER" id="PTHR42801:SF4">
    <property type="entry name" value="AHPC_TSA FAMILY PROTEIN"/>
    <property type="match status" value="1"/>
</dbReference>
<keyword evidence="8" id="KW-0676">Redox-active center</keyword>
<proteinExistence type="inferred from homology"/>
<evidence type="ECO:0000256" key="8">
    <source>
        <dbReference type="ARBA" id="ARBA00023284"/>
    </source>
</evidence>
<evidence type="ECO:0000256" key="5">
    <source>
        <dbReference type="ARBA" id="ARBA00022862"/>
    </source>
</evidence>
<gene>
    <name evidence="13" type="ORF">ACFFLM_17020</name>
</gene>
<keyword evidence="14" id="KW-1185">Reference proteome</keyword>
<evidence type="ECO:0000256" key="11">
    <source>
        <dbReference type="ARBA" id="ARBA00049091"/>
    </source>
</evidence>
<dbReference type="EMBL" id="JBHLYR010000052">
    <property type="protein sequence ID" value="MFB9993667.1"/>
    <property type="molecule type" value="Genomic_DNA"/>
</dbReference>
<evidence type="ECO:0000256" key="3">
    <source>
        <dbReference type="ARBA" id="ARBA00013017"/>
    </source>
</evidence>
<dbReference type="Proteomes" id="UP001589733">
    <property type="component" value="Unassembled WGS sequence"/>
</dbReference>
<keyword evidence="4 13" id="KW-0575">Peroxidase</keyword>
<dbReference type="PIRSF" id="PIRSF000239">
    <property type="entry name" value="AHPC"/>
    <property type="match status" value="1"/>
</dbReference>
<evidence type="ECO:0000313" key="13">
    <source>
        <dbReference type="EMBL" id="MFB9993667.1"/>
    </source>
</evidence>
<dbReference type="InterPro" id="IPR013766">
    <property type="entry name" value="Thioredoxin_domain"/>
</dbReference>
<dbReference type="InterPro" id="IPR000866">
    <property type="entry name" value="AhpC/TSA"/>
</dbReference>
<evidence type="ECO:0000256" key="2">
    <source>
        <dbReference type="ARBA" id="ARBA00011245"/>
    </source>
</evidence>
<comment type="subunit">
    <text evidence="2">Monomer.</text>
</comment>
<evidence type="ECO:0000256" key="6">
    <source>
        <dbReference type="ARBA" id="ARBA00023002"/>
    </source>
</evidence>
<dbReference type="GO" id="GO:0140824">
    <property type="term" value="F:thioredoxin-dependent peroxiredoxin activity"/>
    <property type="evidence" value="ECO:0007669"/>
    <property type="project" value="UniProtKB-EC"/>
</dbReference>
<evidence type="ECO:0000313" key="14">
    <source>
        <dbReference type="Proteomes" id="UP001589733"/>
    </source>
</evidence>
<comment type="catalytic activity">
    <reaction evidence="11">
        <text>a hydroperoxide + [thioredoxin]-dithiol = an alcohol + [thioredoxin]-disulfide + H2O</text>
        <dbReference type="Rhea" id="RHEA:62620"/>
        <dbReference type="Rhea" id="RHEA-COMP:10698"/>
        <dbReference type="Rhea" id="RHEA-COMP:10700"/>
        <dbReference type="ChEBI" id="CHEBI:15377"/>
        <dbReference type="ChEBI" id="CHEBI:29950"/>
        <dbReference type="ChEBI" id="CHEBI:30879"/>
        <dbReference type="ChEBI" id="CHEBI:35924"/>
        <dbReference type="ChEBI" id="CHEBI:50058"/>
        <dbReference type="EC" id="1.11.1.24"/>
    </reaction>
</comment>
<dbReference type="Gene3D" id="3.40.30.10">
    <property type="entry name" value="Glutaredoxin"/>
    <property type="match status" value="1"/>
</dbReference>
<dbReference type="Pfam" id="PF00578">
    <property type="entry name" value="AhpC-TSA"/>
    <property type="match status" value="1"/>
</dbReference>
<dbReference type="InterPro" id="IPR050924">
    <property type="entry name" value="Peroxiredoxin_BCP/PrxQ"/>
</dbReference>
<dbReference type="PANTHER" id="PTHR42801">
    <property type="entry name" value="THIOREDOXIN-DEPENDENT PEROXIDE REDUCTASE"/>
    <property type="match status" value="1"/>
</dbReference>
<dbReference type="RefSeq" id="WP_380012953.1">
    <property type="nucleotide sequence ID" value="NZ_JBHLYR010000052.1"/>
</dbReference>
<dbReference type="CDD" id="cd03017">
    <property type="entry name" value="PRX_BCP"/>
    <property type="match status" value="1"/>
</dbReference>
<comment type="caution">
    <text evidence="13">The sequence shown here is derived from an EMBL/GenBank/DDBJ whole genome shotgun (WGS) entry which is preliminary data.</text>
</comment>
<evidence type="ECO:0000259" key="12">
    <source>
        <dbReference type="PROSITE" id="PS51352"/>
    </source>
</evidence>
<dbReference type="InterPro" id="IPR036249">
    <property type="entry name" value="Thioredoxin-like_sf"/>
</dbReference>
<comment type="similarity">
    <text evidence="10">Belongs to the peroxiredoxin family. BCP/PrxQ subfamily.</text>
</comment>
<keyword evidence="7" id="KW-1015">Disulfide bond</keyword>
<protein>
    <recommendedName>
        <fullName evidence="3">thioredoxin-dependent peroxiredoxin</fullName>
        <ecNumber evidence="3">1.11.1.24</ecNumber>
    </recommendedName>
    <alternativeName>
        <fullName evidence="9">Thioredoxin peroxidase</fullName>
    </alternativeName>
</protein>
<evidence type="ECO:0000256" key="1">
    <source>
        <dbReference type="ARBA" id="ARBA00003330"/>
    </source>
</evidence>
<keyword evidence="6 13" id="KW-0560">Oxidoreductase</keyword>